<dbReference type="EMBL" id="KZ084120">
    <property type="protein sequence ID" value="OSD00196.1"/>
    <property type="molecule type" value="Genomic_DNA"/>
</dbReference>
<evidence type="ECO:0000259" key="2">
    <source>
        <dbReference type="Pfam" id="PF07919"/>
    </source>
</evidence>
<keyword evidence="5" id="KW-1185">Reference proteome</keyword>
<evidence type="ECO:0000313" key="5">
    <source>
        <dbReference type="Proteomes" id="UP000193067"/>
    </source>
</evidence>
<dbReference type="PANTHER" id="PTHR14374:SF0">
    <property type="entry name" value="TRAFFICKING PROTEIN PARTICLE COMPLEX SUBUNIT 11"/>
    <property type="match status" value="1"/>
</dbReference>
<feature type="domain" description="Trafficking protein particle complex subunit 11" evidence="3">
    <location>
        <begin position="341"/>
        <end position="605"/>
    </location>
</feature>
<feature type="compositionally biased region" description="Basic and acidic residues" evidence="1">
    <location>
        <begin position="153"/>
        <end position="168"/>
    </location>
</feature>
<dbReference type="STRING" id="1353009.A0A1Y2IG83"/>
<name>A0A1Y2IG83_TRAC3</name>
<evidence type="ECO:0000313" key="4">
    <source>
        <dbReference type="EMBL" id="OSD00196.1"/>
    </source>
</evidence>
<dbReference type="OrthoDB" id="6278596at2759"/>
<evidence type="ECO:0008006" key="6">
    <source>
        <dbReference type="Google" id="ProtNLM"/>
    </source>
</evidence>
<organism evidence="4 5">
    <name type="scientific">Trametes coccinea (strain BRFM310)</name>
    <name type="common">Pycnoporus coccineus</name>
    <dbReference type="NCBI Taxonomy" id="1353009"/>
    <lineage>
        <taxon>Eukaryota</taxon>
        <taxon>Fungi</taxon>
        <taxon>Dikarya</taxon>
        <taxon>Basidiomycota</taxon>
        <taxon>Agaricomycotina</taxon>
        <taxon>Agaricomycetes</taxon>
        <taxon>Polyporales</taxon>
        <taxon>Polyporaceae</taxon>
        <taxon>Trametes</taxon>
    </lineage>
</organism>
<feature type="domain" description="Gryzun putative trafficking through Golgi" evidence="2">
    <location>
        <begin position="643"/>
        <end position="939"/>
    </location>
</feature>
<gene>
    <name evidence="4" type="ORF">PYCCODRAFT_1371661</name>
</gene>
<dbReference type="PANTHER" id="PTHR14374">
    <property type="entry name" value="FOIE GRAS"/>
    <property type="match status" value="1"/>
</dbReference>
<dbReference type="Pfam" id="PF07919">
    <property type="entry name" value="Gryzun"/>
    <property type="match status" value="1"/>
</dbReference>
<feature type="region of interest" description="Disordered" evidence="1">
    <location>
        <begin position="89"/>
        <end position="114"/>
    </location>
</feature>
<dbReference type="Pfam" id="PF11817">
    <property type="entry name" value="Foie-gras_1"/>
    <property type="match status" value="1"/>
</dbReference>
<dbReference type="InterPro" id="IPR021773">
    <property type="entry name" value="TPC11"/>
</dbReference>
<feature type="region of interest" description="Disordered" evidence="1">
    <location>
        <begin position="150"/>
        <end position="169"/>
    </location>
</feature>
<proteinExistence type="predicted"/>
<evidence type="ECO:0000256" key="1">
    <source>
        <dbReference type="SAM" id="MobiDB-lite"/>
    </source>
</evidence>
<dbReference type="InterPro" id="IPR012880">
    <property type="entry name" value="Gryzun"/>
</dbReference>
<evidence type="ECO:0000259" key="3">
    <source>
        <dbReference type="Pfam" id="PF11817"/>
    </source>
</evidence>
<feature type="region of interest" description="Disordered" evidence="1">
    <location>
        <begin position="923"/>
        <end position="943"/>
    </location>
</feature>
<dbReference type="AlphaFoldDB" id="A0A1Y2IG83"/>
<dbReference type="Proteomes" id="UP000193067">
    <property type="component" value="Unassembled WGS sequence"/>
</dbReference>
<protein>
    <recommendedName>
        <fullName evidence="6">Trafficking protein particle complex subunit 11 domain-containing protein</fullName>
    </recommendedName>
</protein>
<accession>A0A1Y2IG83</accession>
<feature type="compositionally biased region" description="Low complexity" evidence="1">
    <location>
        <begin position="105"/>
        <end position="114"/>
    </location>
</feature>
<sequence length="1267" mass="140018">MNSYPPEFLVQLAPVMYVAGLNVQPPQATATDAPPTPSGQQATKQDPFTVLSLRLRDALAVQRKVSIWQPEKAKTFQTVFVEKDVSFPPRKAVRPEDPHSNAAHSPLSPLTPTSPLYPDGIIAPIWIRKHTTLLPSVFVMFMRIYESPVQSGQDDREREAEEKRRDTELSAEIAHRKKSTSERGIKLTVVLMASRRMLDDPTLDGRLTYIRRQSGLDPRAALFVLSPVSQAEIGDFVRSLQDALWEPALEYYTNHSKRVRRKRNRHSQASSYQLPLSPMASAGIARPLRPEGWTVRYEFKMACFAEFRGEDQVALKHYQDAYAALLIMFGSTAILPPRTKRWAEAKVLADCINVKIVKLYLYNNEHSLALSHQNSHMRKFADFSRGWGIGEETFEFWSWLARQHRVFAELLEQGTRSTLKIPSPYPPQAPSPAMLAAQSLEASQMGLEAMRVLGLNPNQALQHPGFYYYMAARCTERRRERFLGALESEGHQTNSPGFANEKKVDHLAIVLELYTRSYEIFRKWGTQTAQSPGRLTLWIAYRIAQTYYESGKFDMAVRFFERIAKTYRRESWGSLLHPLLSQWYACAQQLGDVELSVKLLIEMLGHGTKASEDDPDALQDDLLAVLKSTVPSATDEPLVVDLSEAKPILDASVVFWDPEVDVGTQAPFQLILSSQPNVSLSSIPFTSLAVHFSSDVPPVIIKHSQKDPDAEIPGIQRIDLGEVVVAPAPVESTEVEGPLRWGPSSSIIFTGSVSSSLPTQLSISKVVLTIKENSWWIEIPIIPAPAKSENALIAPRWLCSIEPPRFIPIRREDHSAVKVRWRSHQVQVAISHDGPALIGEEFPIEIRIANDDDRELDVVLDVLLQPTEIDEAVNYVAIDDQRSTSLLKAVACGILAPGASVVKKLYLTNAGAPGERVIDISVQSQSTSQPPTPVSPVSPTSATVPTLVDRTETLRTLSVAAVSPIGIEHAVVYRRTTRPQPGLADLATFESGTRDEGAAVEAVVTSTISIVAPSGIAIESIVLNRKKHAFAEIMDCSVDQDDFNGEWLAGDALCDKCRITVVPDERRPAEPIAGPGEYEVVWRRLLPDGSQGSRSTTHLPLPSLSPPSDGLVALLDAPTTARLHTPIPLRLTVRNRHPSRTATATVQLEPDPTADGFVIAGLRHGRIPILLPGQEETVTWNLIPVECGLVKVPRVKVLDRRNAVQVAGAQIVAAPPGQPGAAEAQAEGEEVEIVDVRCDGRPERVQDEDGNEVRVVKEHDGFVLVLP</sequence>
<reference evidence="4 5" key="1">
    <citation type="journal article" date="2015" name="Biotechnol. Biofuels">
        <title>Enhanced degradation of softwood versus hardwood by the white-rot fungus Pycnoporus coccineus.</title>
        <authorList>
            <person name="Couturier M."/>
            <person name="Navarro D."/>
            <person name="Chevret D."/>
            <person name="Henrissat B."/>
            <person name="Piumi F."/>
            <person name="Ruiz-Duenas F.J."/>
            <person name="Martinez A.T."/>
            <person name="Grigoriev I.V."/>
            <person name="Riley R."/>
            <person name="Lipzen A."/>
            <person name="Berrin J.G."/>
            <person name="Master E.R."/>
            <person name="Rosso M.N."/>
        </authorList>
    </citation>
    <scope>NUCLEOTIDE SEQUENCE [LARGE SCALE GENOMIC DNA]</scope>
    <source>
        <strain evidence="4 5">BRFM310</strain>
    </source>
</reference>